<comment type="similarity">
    <text evidence="3">Belongs to the glycoside-pentoside-hexuronide (GPH) cation symporter transporter (TC 2.A.2.4) family.</text>
</comment>
<protein>
    <submittedName>
        <fullName evidence="11">Uncharacterized protein</fullName>
    </submittedName>
</protein>
<evidence type="ECO:0000256" key="9">
    <source>
        <dbReference type="ARBA" id="ARBA00023136"/>
    </source>
</evidence>
<evidence type="ECO:0000313" key="12">
    <source>
        <dbReference type="Proteomes" id="UP001497516"/>
    </source>
</evidence>
<accession>A0AAV2DVI7</accession>
<dbReference type="SUPFAM" id="SSF103473">
    <property type="entry name" value="MFS general substrate transporter"/>
    <property type="match status" value="1"/>
</dbReference>
<evidence type="ECO:0000313" key="11">
    <source>
        <dbReference type="EMBL" id="CAL1377577.1"/>
    </source>
</evidence>
<keyword evidence="4" id="KW-0813">Transport</keyword>
<evidence type="ECO:0000256" key="1">
    <source>
        <dbReference type="ARBA" id="ARBA00004141"/>
    </source>
</evidence>
<evidence type="ECO:0000256" key="6">
    <source>
        <dbReference type="ARBA" id="ARBA00022692"/>
    </source>
</evidence>
<keyword evidence="5" id="KW-0762">Sugar transport</keyword>
<dbReference type="InterPro" id="IPR036259">
    <property type="entry name" value="MFS_trans_sf"/>
</dbReference>
<keyword evidence="6 10" id="KW-0812">Transmembrane</keyword>
<evidence type="ECO:0000256" key="5">
    <source>
        <dbReference type="ARBA" id="ARBA00022597"/>
    </source>
</evidence>
<dbReference type="PANTHER" id="PTHR19432:SF70">
    <property type="entry name" value="SUCROSE TRANSPORT PROTEIN SUC1-RELATED"/>
    <property type="match status" value="1"/>
</dbReference>
<evidence type="ECO:0000256" key="4">
    <source>
        <dbReference type="ARBA" id="ARBA00022448"/>
    </source>
</evidence>
<name>A0AAV2DVI7_9ROSI</name>
<feature type="transmembrane region" description="Helical" evidence="10">
    <location>
        <begin position="72"/>
        <end position="95"/>
    </location>
</feature>
<dbReference type="Proteomes" id="UP001497516">
    <property type="component" value="Chromosome 3"/>
</dbReference>
<proteinExistence type="inferred from homology"/>
<keyword evidence="7" id="KW-0769">Symport</keyword>
<keyword evidence="8 10" id="KW-1133">Transmembrane helix</keyword>
<dbReference type="AlphaFoldDB" id="A0AAV2DVI7"/>
<feature type="transmembrane region" description="Helical" evidence="10">
    <location>
        <begin position="21"/>
        <end position="42"/>
    </location>
</feature>
<dbReference type="GO" id="GO:0008506">
    <property type="term" value="F:sucrose:proton symporter activity"/>
    <property type="evidence" value="ECO:0007669"/>
    <property type="project" value="TreeGrafter"/>
</dbReference>
<evidence type="ECO:0000256" key="10">
    <source>
        <dbReference type="SAM" id="Phobius"/>
    </source>
</evidence>
<keyword evidence="12" id="KW-1185">Reference proteome</keyword>
<dbReference type="GO" id="GO:0005886">
    <property type="term" value="C:plasma membrane"/>
    <property type="evidence" value="ECO:0007669"/>
    <property type="project" value="TreeGrafter"/>
</dbReference>
<comment type="pathway">
    <text evidence="2">Glycan biosynthesis; sucrose metabolism.</text>
</comment>
<dbReference type="PANTHER" id="PTHR19432">
    <property type="entry name" value="SUGAR TRANSPORTER"/>
    <property type="match status" value="1"/>
</dbReference>
<reference evidence="11 12" key="1">
    <citation type="submission" date="2024-04" db="EMBL/GenBank/DDBJ databases">
        <authorList>
            <person name="Fracassetti M."/>
        </authorList>
    </citation>
    <scope>NUCLEOTIDE SEQUENCE [LARGE SCALE GENOMIC DNA]</scope>
</reference>
<keyword evidence="9 10" id="KW-0472">Membrane</keyword>
<dbReference type="GO" id="GO:0005773">
    <property type="term" value="C:vacuole"/>
    <property type="evidence" value="ECO:0007669"/>
    <property type="project" value="TreeGrafter"/>
</dbReference>
<dbReference type="EMBL" id="OZ034816">
    <property type="protein sequence ID" value="CAL1377577.1"/>
    <property type="molecule type" value="Genomic_DNA"/>
</dbReference>
<feature type="transmembrane region" description="Helical" evidence="10">
    <location>
        <begin position="107"/>
        <end position="128"/>
    </location>
</feature>
<evidence type="ECO:0000256" key="3">
    <source>
        <dbReference type="ARBA" id="ARBA00007134"/>
    </source>
</evidence>
<evidence type="ECO:0000256" key="2">
    <source>
        <dbReference type="ARBA" id="ARBA00004914"/>
    </source>
</evidence>
<evidence type="ECO:0000256" key="7">
    <source>
        <dbReference type="ARBA" id="ARBA00022847"/>
    </source>
</evidence>
<gene>
    <name evidence="11" type="ORF">LTRI10_LOCUS19216</name>
</gene>
<comment type="subcellular location">
    <subcellularLocation>
        <location evidence="1">Membrane</location>
        <topology evidence="1">Multi-pass membrane protein</topology>
    </subcellularLocation>
</comment>
<evidence type="ECO:0000256" key="8">
    <source>
        <dbReference type="ARBA" id="ARBA00022989"/>
    </source>
</evidence>
<sequence length="245" mass="26049">MINSIVLLFVSLAIDPLARKLGVKLLWGIVNFVLGVCFVMTIDITRVAEREREKRSNGDVVVVEPSVRTKSAALAVFGVLGLPLAVTYSIPFAMASIYSHRSGAGQGLSLGVVNMSICFPQMVISLWSGLFDAAFGGGNLSAFIVGTVAAFVSVICAATMLPKPKGAAGWFRGRDRCAASTEAVKLGFSRGRSEKLCFRSKKHSISAARSSRINWLVFGPIGIKATGGDCIVRDHKIGARDGGRK</sequence>
<feature type="transmembrane region" description="Helical" evidence="10">
    <location>
        <begin position="140"/>
        <end position="161"/>
    </location>
</feature>
<organism evidence="11 12">
    <name type="scientific">Linum trigynum</name>
    <dbReference type="NCBI Taxonomy" id="586398"/>
    <lineage>
        <taxon>Eukaryota</taxon>
        <taxon>Viridiplantae</taxon>
        <taxon>Streptophyta</taxon>
        <taxon>Embryophyta</taxon>
        <taxon>Tracheophyta</taxon>
        <taxon>Spermatophyta</taxon>
        <taxon>Magnoliopsida</taxon>
        <taxon>eudicotyledons</taxon>
        <taxon>Gunneridae</taxon>
        <taxon>Pentapetalae</taxon>
        <taxon>rosids</taxon>
        <taxon>fabids</taxon>
        <taxon>Malpighiales</taxon>
        <taxon>Linaceae</taxon>
        <taxon>Linum</taxon>
    </lineage>
</organism>